<dbReference type="Proteomes" id="UP000230423">
    <property type="component" value="Unassembled WGS sequence"/>
</dbReference>
<protein>
    <submittedName>
        <fullName evidence="1">Uncharacterized protein</fullName>
    </submittedName>
</protein>
<name>A0A2G9T7Z4_TELCI</name>
<evidence type="ECO:0000313" key="1">
    <source>
        <dbReference type="EMBL" id="PIO54065.1"/>
    </source>
</evidence>
<keyword evidence="2" id="KW-1185">Reference proteome</keyword>
<dbReference type="AlphaFoldDB" id="A0A2G9T7Z4"/>
<evidence type="ECO:0000313" key="2">
    <source>
        <dbReference type="Proteomes" id="UP000230423"/>
    </source>
</evidence>
<gene>
    <name evidence="1" type="ORF">TELCIR_24580</name>
</gene>
<feature type="non-terminal residue" evidence="1">
    <location>
        <position position="1"/>
    </location>
</feature>
<proteinExistence type="predicted"/>
<reference evidence="1 2" key="1">
    <citation type="submission" date="2015-09" db="EMBL/GenBank/DDBJ databases">
        <title>Draft genome of the parasitic nematode Teladorsagia circumcincta isolate WARC Sus (inbred).</title>
        <authorList>
            <person name="Mitreva M."/>
        </authorList>
    </citation>
    <scope>NUCLEOTIDE SEQUENCE [LARGE SCALE GENOMIC DNA]</scope>
    <source>
        <strain evidence="1 2">S</strain>
    </source>
</reference>
<dbReference type="OrthoDB" id="5954035at2759"/>
<sequence>RRILLGLSVCQGYSATNSAPMYHDWENGRRIYNYFITENMKRLLRRNYEQAVAPHVASGLVDEQVGAPEVREQ</sequence>
<dbReference type="EMBL" id="KZ402183">
    <property type="protein sequence ID" value="PIO54065.1"/>
    <property type="molecule type" value="Genomic_DNA"/>
</dbReference>
<accession>A0A2G9T7Z4</accession>
<organism evidence="1 2">
    <name type="scientific">Teladorsagia circumcincta</name>
    <name type="common">Brown stomach worm</name>
    <name type="synonym">Ostertagia circumcincta</name>
    <dbReference type="NCBI Taxonomy" id="45464"/>
    <lineage>
        <taxon>Eukaryota</taxon>
        <taxon>Metazoa</taxon>
        <taxon>Ecdysozoa</taxon>
        <taxon>Nematoda</taxon>
        <taxon>Chromadorea</taxon>
        <taxon>Rhabditida</taxon>
        <taxon>Rhabditina</taxon>
        <taxon>Rhabditomorpha</taxon>
        <taxon>Strongyloidea</taxon>
        <taxon>Trichostrongylidae</taxon>
        <taxon>Teladorsagia</taxon>
    </lineage>
</organism>